<dbReference type="InterPro" id="IPR011502">
    <property type="entry name" value="Nucleoporin_Nup85"/>
</dbReference>
<dbReference type="PANTHER" id="PTHR13373:SF21">
    <property type="entry name" value="NUCLEAR PORE COMPLEX PROTEIN NUP85"/>
    <property type="match status" value="1"/>
</dbReference>
<dbReference type="Proteomes" id="UP000019478">
    <property type="component" value="Unassembled WGS sequence"/>
</dbReference>
<evidence type="ECO:0000256" key="9">
    <source>
        <dbReference type="RuleBase" id="RU365073"/>
    </source>
</evidence>
<sequence>MVNKFSADYSSSINSTPARPASRSHLFSSNAPHLASTTPIAPPPSQIFGSSTFGSGVSKLQLSKPSKLSPPLGPSRNNPALPPTKNAIPGKIASRPYHTSFNTSLASEYTIHSEDDYADQDMEEDDDQDDTNLRLPQGVRSVNRQSAASLLKFSQRDSRMSTPRKSLRSSRLSALPNKGNDSVVPNLARELAARAQSAHLTEPDEVILRTEQILRQLDEQTQYLRDNARILRAITDHVYLLLPEWQRFVEIDRPSLDSSDIGPQPSATPFAKANYLASLLLALHHPPPSSDGMVLPTPQILLDWLDTYHVSYEPLYGTVASTHPNCTSHDLFWDAVQSLMLRGKFDLVMHLFAEADFRYAASAVDDGMDEPGYKGAQLQSVQSVIYRARLLLNSCPVVQSGDWNVTGPEWDLFRTQVESELDNLTDLAASQNDEDSTSFEAENFGLRKPGMSLLGKLGQSTPSALPWTIFQNLKILYSILLGSAEEIAAQSQDWLEAATSLTIWWDGSVDAAVAQWSFDVSRANNLAEDVGDLNPYVGRLRDSFLSVTDPNDNNSFQINAMSPVEVGLGAILQGSPQSALIVLRALSQCVASSIAEIGTKADWIEADTSARPAGLNEEDLMVLSYGAPKQGVGKDDILLGYADRVFEKPILRLADGSAVEGWEVAISIVTRLDDREVMHTAVTRFLERLEVVSQDRAEKLTNLCSDLGLQDEARNVSDRFGDYLVNNTAEYGTALLCYARSHASHKIRHLIDLLVSYSLVQSRAYPPEDEMDEGLQSLVQNPKTALSDIAEVDPEAAEMLQFYLVGYACLRRFYALRDEDSLPNGQGSLSNLHPFARKQAASKALVAAINSAADSIYGGLYDPDRQSAIQVDGLLTLLGEATALLASNSASDKNVLTSQQIYALLAAIEDLSTVSPRVYEATEECLQAALRNYHGSQPPSPHALLKKSMSSGTNSNFSFSMIGSEMLAKSDLTSTGAGGKSAASSGVLVPEPRSDIVRGWDWRARFKDKDVVGRDVVKVLRLGLAGELSMVELTAEA</sequence>
<evidence type="ECO:0000256" key="2">
    <source>
        <dbReference type="ARBA" id="ARBA00005573"/>
    </source>
</evidence>
<evidence type="ECO:0000256" key="6">
    <source>
        <dbReference type="ARBA" id="ARBA00023010"/>
    </source>
</evidence>
<dbReference type="GO" id="GO:0017056">
    <property type="term" value="F:structural constituent of nuclear pore"/>
    <property type="evidence" value="ECO:0007669"/>
    <property type="project" value="TreeGrafter"/>
</dbReference>
<keyword evidence="5 9" id="KW-0653">Protein transport</keyword>
<evidence type="ECO:0000256" key="4">
    <source>
        <dbReference type="ARBA" id="ARBA00022816"/>
    </source>
</evidence>
<dbReference type="eggNOG" id="ENOG502SIA5">
    <property type="taxonomic scope" value="Eukaryota"/>
</dbReference>
<dbReference type="EMBL" id="AMGY01000012">
    <property type="protein sequence ID" value="EXJ76841.1"/>
    <property type="molecule type" value="Genomic_DNA"/>
</dbReference>
<dbReference type="STRING" id="1182542.W9XIT0"/>
<dbReference type="GO" id="GO:0031080">
    <property type="term" value="C:nuclear pore outer ring"/>
    <property type="evidence" value="ECO:0007669"/>
    <property type="project" value="TreeGrafter"/>
</dbReference>
<keyword evidence="7 9" id="KW-0906">Nuclear pore complex</keyword>
<dbReference type="AlphaFoldDB" id="W9XIT0"/>
<feature type="compositionally biased region" description="Polar residues" evidence="10">
    <location>
        <begin position="8"/>
        <end position="17"/>
    </location>
</feature>
<evidence type="ECO:0000256" key="8">
    <source>
        <dbReference type="ARBA" id="ARBA00023242"/>
    </source>
</evidence>
<name>W9XIT0_9EURO</name>
<comment type="similarity">
    <text evidence="2 9">Belongs to the nucleoporin Nup85 family.</text>
</comment>
<keyword evidence="4 9" id="KW-0509">mRNA transport</keyword>
<dbReference type="GeneID" id="19174566"/>
<feature type="region of interest" description="Disordered" evidence="10">
    <location>
        <begin position="154"/>
        <end position="181"/>
    </location>
</feature>
<comment type="subunit">
    <text evidence="9">Component of the nuclear pore complex (NPC).</text>
</comment>
<gene>
    <name evidence="11" type="ORF">A1O3_10486</name>
</gene>
<feature type="region of interest" description="Disordered" evidence="10">
    <location>
        <begin position="1"/>
        <end position="95"/>
    </location>
</feature>
<comment type="caution">
    <text evidence="11">The sequence shown here is derived from an EMBL/GenBank/DDBJ whole genome shotgun (WGS) entry which is preliminary data.</text>
</comment>
<dbReference type="GO" id="GO:0006406">
    <property type="term" value="P:mRNA export from nucleus"/>
    <property type="evidence" value="ECO:0007669"/>
    <property type="project" value="TreeGrafter"/>
</dbReference>
<dbReference type="GO" id="GO:0006606">
    <property type="term" value="P:protein import into nucleus"/>
    <property type="evidence" value="ECO:0007669"/>
    <property type="project" value="TreeGrafter"/>
</dbReference>
<dbReference type="HOGENOM" id="CLU_002336_0_0_1"/>
<evidence type="ECO:0000256" key="7">
    <source>
        <dbReference type="ARBA" id="ARBA00023132"/>
    </source>
</evidence>
<evidence type="ECO:0000313" key="12">
    <source>
        <dbReference type="Proteomes" id="UP000019478"/>
    </source>
</evidence>
<dbReference type="Pfam" id="PF07575">
    <property type="entry name" value="Nucleopor_Nup85"/>
    <property type="match status" value="1"/>
</dbReference>
<dbReference type="GO" id="GO:0031965">
    <property type="term" value="C:nuclear membrane"/>
    <property type="evidence" value="ECO:0007669"/>
    <property type="project" value="UniProtKB-UniRule"/>
</dbReference>
<dbReference type="PANTHER" id="PTHR13373">
    <property type="entry name" value="FROUNT PROTEIN-RELATED"/>
    <property type="match status" value="1"/>
</dbReference>
<keyword evidence="9" id="KW-0472">Membrane</keyword>
<accession>W9XIT0</accession>
<dbReference type="OrthoDB" id="5422384at2759"/>
<dbReference type="GO" id="GO:0045893">
    <property type="term" value="P:positive regulation of DNA-templated transcription"/>
    <property type="evidence" value="ECO:0007669"/>
    <property type="project" value="TreeGrafter"/>
</dbReference>
<keyword evidence="8 9" id="KW-0539">Nucleus</keyword>
<comment type="function">
    <text evidence="9">Functions as a component of the nuclear pore complex (NPC).</text>
</comment>
<evidence type="ECO:0000256" key="10">
    <source>
        <dbReference type="SAM" id="MobiDB-lite"/>
    </source>
</evidence>
<keyword evidence="12" id="KW-1185">Reference proteome</keyword>
<comment type="subcellular location">
    <subcellularLocation>
        <location evidence="1 9">Nucleus</location>
        <location evidence="1 9">Nuclear pore complex</location>
    </subcellularLocation>
</comment>
<feature type="compositionally biased region" description="Low complexity" evidence="10">
    <location>
        <begin position="58"/>
        <end position="70"/>
    </location>
</feature>
<keyword evidence="3 9" id="KW-0813">Transport</keyword>
<organism evidence="11 12">
    <name type="scientific">Capronia epimyces CBS 606.96</name>
    <dbReference type="NCBI Taxonomy" id="1182542"/>
    <lineage>
        <taxon>Eukaryota</taxon>
        <taxon>Fungi</taxon>
        <taxon>Dikarya</taxon>
        <taxon>Ascomycota</taxon>
        <taxon>Pezizomycotina</taxon>
        <taxon>Eurotiomycetes</taxon>
        <taxon>Chaetothyriomycetidae</taxon>
        <taxon>Chaetothyriales</taxon>
        <taxon>Herpotrichiellaceae</taxon>
        <taxon>Capronia</taxon>
    </lineage>
</organism>
<evidence type="ECO:0000256" key="3">
    <source>
        <dbReference type="ARBA" id="ARBA00022448"/>
    </source>
</evidence>
<evidence type="ECO:0000256" key="5">
    <source>
        <dbReference type="ARBA" id="ARBA00022927"/>
    </source>
</evidence>
<keyword evidence="6 9" id="KW-0811">Translocation</keyword>
<evidence type="ECO:0000313" key="11">
    <source>
        <dbReference type="EMBL" id="EXJ76841.1"/>
    </source>
</evidence>
<reference evidence="11 12" key="1">
    <citation type="submission" date="2013-03" db="EMBL/GenBank/DDBJ databases">
        <title>The Genome Sequence of Capronia epimyces CBS 606.96.</title>
        <authorList>
            <consortium name="The Broad Institute Genomics Platform"/>
            <person name="Cuomo C."/>
            <person name="de Hoog S."/>
            <person name="Gorbushina A."/>
            <person name="Walker B."/>
            <person name="Young S.K."/>
            <person name="Zeng Q."/>
            <person name="Gargeya S."/>
            <person name="Fitzgerald M."/>
            <person name="Haas B."/>
            <person name="Abouelleil A."/>
            <person name="Allen A.W."/>
            <person name="Alvarado L."/>
            <person name="Arachchi H.M."/>
            <person name="Berlin A.M."/>
            <person name="Chapman S.B."/>
            <person name="Gainer-Dewar J."/>
            <person name="Goldberg J."/>
            <person name="Griggs A."/>
            <person name="Gujja S."/>
            <person name="Hansen M."/>
            <person name="Howarth C."/>
            <person name="Imamovic A."/>
            <person name="Ireland A."/>
            <person name="Larimer J."/>
            <person name="McCowan C."/>
            <person name="Murphy C."/>
            <person name="Pearson M."/>
            <person name="Poon T.W."/>
            <person name="Priest M."/>
            <person name="Roberts A."/>
            <person name="Saif S."/>
            <person name="Shea T."/>
            <person name="Sisk P."/>
            <person name="Sykes S."/>
            <person name="Wortman J."/>
            <person name="Nusbaum C."/>
            <person name="Birren B."/>
        </authorList>
    </citation>
    <scope>NUCLEOTIDE SEQUENCE [LARGE SCALE GENOMIC DNA]</scope>
    <source>
        <strain evidence="11 12">CBS 606.96</strain>
    </source>
</reference>
<dbReference type="RefSeq" id="XP_007738766.1">
    <property type="nucleotide sequence ID" value="XM_007740576.1"/>
</dbReference>
<proteinExistence type="inferred from homology"/>
<protein>
    <recommendedName>
        <fullName evidence="9">Nuclear pore complex protein Nup85</fullName>
    </recommendedName>
</protein>
<feature type="compositionally biased region" description="Polar residues" evidence="10">
    <location>
        <begin position="25"/>
        <end position="39"/>
    </location>
</feature>
<evidence type="ECO:0000256" key="1">
    <source>
        <dbReference type="ARBA" id="ARBA00004567"/>
    </source>
</evidence>